<proteinExistence type="predicted"/>
<feature type="compositionally biased region" description="Acidic residues" evidence="1">
    <location>
        <begin position="184"/>
        <end position="193"/>
    </location>
</feature>
<keyword evidence="3" id="KW-1185">Reference proteome</keyword>
<dbReference type="Proteomes" id="UP001303473">
    <property type="component" value="Unassembled WGS sequence"/>
</dbReference>
<feature type="compositionally biased region" description="Polar residues" evidence="1">
    <location>
        <begin position="114"/>
        <end position="123"/>
    </location>
</feature>
<dbReference type="AlphaFoldDB" id="A0AAN6NFK1"/>
<evidence type="ECO:0000313" key="2">
    <source>
        <dbReference type="EMBL" id="KAK3944902.1"/>
    </source>
</evidence>
<feature type="compositionally biased region" description="Gly residues" evidence="1">
    <location>
        <begin position="221"/>
        <end position="233"/>
    </location>
</feature>
<evidence type="ECO:0000313" key="3">
    <source>
        <dbReference type="Proteomes" id="UP001303473"/>
    </source>
</evidence>
<evidence type="ECO:0000256" key="1">
    <source>
        <dbReference type="SAM" id="MobiDB-lite"/>
    </source>
</evidence>
<organism evidence="2 3">
    <name type="scientific">Diplogelasinospora grovesii</name>
    <dbReference type="NCBI Taxonomy" id="303347"/>
    <lineage>
        <taxon>Eukaryota</taxon>
        <taxon>Fungi</taxon>
        <taxon>Dikarya</taxon>
        <taxon>Ascomycota</taxon>
        <taxon>Pezizomycotina</taxon>
        <taxon>Sordariomycetes</taxon>
        <taxon>Sordariomycetidae</taxon>
        <taxon>Sordariales</taxon>
        <taxon>Diplogelasinosporaceae</taxon>
        <taxon>Diplogelasinospora</taxon>
    </lineage>
</organism>
<feature type="compositionally biased region" description="Acidic residues" evidence="1">
    <location>
        <begin position="134"/>
        <end position="146"/>
    </location>
</feature>
<comment type="caution">
    <text evidence="2">The sequence shown here is derived from an EMBL/GenBank/DDBJ whole genome shotgun (WGS) entry which is preliminary data.</text>
</comment>
<feature type="compositionally biased region" description="Polar residues" evidence="1">
    <location>
        <begin position="18"/>
        <end position="53"/>
    </location>
</feature>
<dbReference type="EMBL" id="MU853757">
    <property type="protein sequence ID" value="KAK3944902.1"/>
    <property type="molecule type" value="Genomic_DNA"/>
</dbReference>
<name>A0AAN6NFK1_9PEZI</name>
<reference evidence="3" key="1">
    <citation type="journal article" date="2023" name="Mol. Phylogenet. Evol.">
        <title>Genome-scale phylogeny and comparative genomics of the fungal order Sordariales.</title>
        <authorList>
            <person name="Hensen N."/>
            <person name="Bonometti L."/>
            <person name="Westerberg I."/>
            <person name="Brannstrom I.O."/>
            <person name="Guillou S."/>
            <person name="Cros-Aarteil S."/>
            <person name="Calhoun S."/>
            <person name="Haridas S."/>
            <person name="Kuo A."/>
            <person name="Mondo S."/>
            <person name="Pangilinan J."/>
            <person name="Riley R."/>
            <person name="LaButti K."/>
            <person name="Andreopoulos B."/>
            <person name="Lipzen A."/>
            <person name="Chen C."/>
            <person name="Yan M."/>
            <person name="Daum C."/>
            <person name="Ng V."/>
            <person name="Clum A."/>
            <person name="Steindorff A."/>
            <person name="Ohm R.A."/>
            <person name="Martin F."/>
            <person name="Silar P."/>
            <person name="Natvig D.O."/>
            <person name="Lalanne C."/>
            <person name="Gautier V."/>
            <person name="Ament-Velasquez S.L."/>
            <person name="Kruys A."/>
            <person name="Hutchinson M.I."/>
            <person name="Powell A.J."/>
            <person name="Barry K."/>
            <person name="Miller A.N."/>
            <person name="Grigoriev I.V."/>
            <person name="Debuchy R."/>
            <person name="Gladieux P."/>
            <person name="Hiltunen Thoren M."/>
            <person name="Johannesson H."/>
        </authorList>
    </citation>
    <scope>NUCLEOTIDE SEQUENCE [LARGE SCALE GENOMIC DNA]</scope>
    <source>
        <strain evidence="3">CBS 340.73</strain>
    </source>
</reference>
<sequence length="257" mass="27929">MSDSPKDTMSPPGDLPQQIGQIRLSTPSTDAGQSSEANSNLDAASNRAQSLQVPSRSPSRPSHRSGSKTPDAGSMSNSQRSSSSSSQGLSLLQTELLGPPSADEVLRDLISPVMTDSSTTPTVFSKHGRKRSLDEDEDEDWLEDDNDDHHRHPRPWKRDRRDGLEEELDEMIAEQHFSSTSLLDSDDDDDEESEPKTPTGLDHPDPPENNNHNNRQTPEAGEGGEGAGTGGLEGVRRGPLPYRGARGRRQGPTDQSF</sequence>
<protein>
    <submittedName>
        <fullName evidence="2">Uncharacterized protein</fullName>
    </submittedName>
</protein>
<accession>A0AAN6NFK1</accession>
<feature type="region of interest" description="Disordered" evidence="1">
    <location>
        <begin position="1"/>
        <end position="257"/>
    </location>
</feature>
<feature type="compositionally biased region" description="Low complexity" evidence="1">
    <location>
        <begin position="73"/>
        <end position="98"/>
    </location>
</feature>
<gene>
    <name evidence="2" type="ORF">QBC46DRAFT_147792</name>
</gene>